<dbReference type="OrthoDB" id="7999598at2"/>
<dbReference type="AlphaFoldDB" id="A0A6L3T3W9"/>
<reference evidence="1 2" key="1">
    <citation type="submission" date="2019-09" db="EMBL/GenBank/DDBJ databases">
        <title>YIM 48816 draft genome.</title>
        <authorList>
            <person name="Jiang L."/>
        </authorList>
    </citation>
    <scope>NUCLEOTIDE SEQUENCE [LARGE SCALE GENOMIC DNA]</scope>
    <source>
        <strain evidence="1 2">YIM 48816</strain>
    </source>
</reference>
<protein>
    <submittedName>
        <fullName evidence="1">Uncharacterized protein</fullName>
    </submittedName>
</protein>
<dbReference type="EMBL" id="VZZK01000007">
    <property type="protein sequence ID" value="KAB1079844.1"/>
    <property type="molecule type" value="Genomic_DNA"/>
</dbReference>
<organism evidence="1 2">
    <name type="scientific">Methylobacterium soli</name>
    <dbReference type="NCBI Taxonomy" id="553447"/>
    <lineage>
        <taxon>Bacteria</taxon>
        <taxon>Pseudomonadati</taxon>
        <taxon>Pseudomonadota</taxon>
        <taxon>Alphaproteobacteria</taxon>
        <taxon>Hyphomicrobiales</taxon>
        <taxon>Methylobacteriaceae</taxon>
        <taxon>Methylobacterium</taxon>
    </lineage>
</organism>
<keyword evidence="2" id="KW-1185">Reference proteome</keyword>
<dbReference type="Proteomes" id="UP000474159">
    <property type="component" value="Unassembled WGS sequence"/>
</dbReference>
<sequence length="75" mass="8101">MDKGAATADSVEVTFRGRGLAILHGSRLVLKICPLCSQRNTRRTAETGTCNWCAYVPSRADAEPVPRRTADPSPT</sequence>
<evidence type="ECO:0000313" key="2">
    <source>
        <dbReference type="Proteomes" id="UP000474159"/>
    </source>
</evidence>
<gene>
    <name evidence="1" type="ORF">F6X53_08755</name>
</gene>
<name>A0A6L3T3W9_9HYPH</name>
<accession>A0A6L3T3W9</accession>
<proteinExistence type="predicted"/>
<comment type="caution">
    <text evidence="1">The sequence shown here is derived from an EMBL/GenBank/DDBJ whole genome shotgun (WGS) entry which is preliminary data.</text>
</comment>
<dbReference type="RefSeq" id="WP_150999574.1">
    <property type="nucleotide sequence ID" value="NZ_BPQY01000296.1"/>
</dbReference>
<evidence type="ECO:0000313" key="1">
    <source>
        <dbReference type="EMBL" id="KAB1079844.1"/>
    </source>
</evidence>